<dbReference type="PANTHER" id="PTHR12537">
    <property type="entry name" value="RNA BINDING PROTEIN PUMILIO-RELATED"/>
    <property type="match status" value="1"/>
</dbReference>
<comment type="subcellular location">
    <subcellularLocation>
        <location evidence="1">Cytoplasm</location>
    </subcellularLocation>
</comment>
<feature type="repeat" description="Pumilio" evidence="8">
    <location>
        <begin position="732"/>
        <end position="767"/>
    </location>
</feature>
<feature type="compositionally biased region" description="Polar residues" evidence="9">
    <location>
        <begin position="325"/>
        <end position="336"/>
    </location>
</feature>
<feature type="compositionally biased region" description="Low complexity" evidence="9">
    <location>
        <begin position="213"/>
        <end position="226"/>
    </location>
</feature>
<keyword evidence="2" id="KW-0963">Cytoplasm</keyword>
<proteinExistence type="inferred from homology"/>
<dbReference type="PANTHER" id="PTHR12537:SF12">
    <property type="entry name" value="MATERNAL PROTEIN PUMILIO"/>
    <property type="match status" value="1"/>
</dbReference>
<feature type="non-terminal residue" evidence="11">
    <location>
        <position position="1"/>
    </location>
</feature>
<accession>A0A166RB34</accession>
<dbReference type="GO" id="GO:0000288">
    <property type="term" value="P:nuclear-transcribed mRNA catabolic process, deadenylation-dependent decay"/>
    <property type="evidence" value="ECO:0007669"/>
    <property type="project" value="TreeGrafter"/>
</dbReference>
<keyword evidence="12" id="KW-1185">Reference proteome</keyword>
<feature type="repeat" description="Pumilio" evidence="8">
    <location>
        <begin position="912"/>
        <end position="954"/>
    </location>
</feature>
<evidence type="ECO:0000313" key="11">
    <source>
        <dbReference type="EMBL" id="KZL69011.1"/>
    </source>
</evidence>
<dbReference type="PROSITE" id="PS50302">
    <property type="entry name" value="PUM"/>
    <property type="match status" value="8"/>
</dbReference>
<feature type="repeat" description="Pumilio" evidence="8">
    <location>
        <begin position="804"/>
        <end position="839"/>
    </location>
</feature>
<feature type="repeat" description="Pumilio" evidence="8">
    <location>
        <begin position="768"/>
        <end position="803"/>
    </location>
</feature>
<dbReference type="InterPro" id="IPR001313">
    <property type="entry name" value="Pumilio_RNA-bd_rpt"/>
</dbReference>
<feature type="compositionally biased region" description="Polar residues" evidence="9">
    <location>
        <begin position="982"/>
        <end position="999"/>
    </location>
</feature>
<feature type="region of interest" description="Disordered" evidence="9">
    <location>
        <begin position="261"/>
        <end position="346"/>
    </location>
</feature>
<evidence type="ECO:0000256" key="7">
    <source>
        <dbReference type="ARBA" id="ARBA00081811"/>
    </source>
</evidence>
<evidence type="ECO:0000259" key="10">
    <source>
        <dbReference type="PROSITE" id="PS50303"/>
    </source>
</evidence>
<dbReference type="InterPro" id="IPR033712">
    <property type="entry name" value="Pumilio_RNA-bd"/>
</dbReference>
<evidence type="ECO:0000256" key="6">
    <source>
        <dbReference type="ARBA" id="ARBA00060736"/>
    </source>
</evidence>
<protein>
    <recommendedName>
        <fullName evidence="7">Pumilio homology domain family member 3</fullName>
    </recommendedName>
</protein>
<dbReference type="InterPro" id="IPR016024">
    <property type="entry name" value="ARM-type_fold"/>
</dbReference>
<dbReference type="GO" id="GO:0005737">
    <property type="term" value="C:cytoplasm"/>
    <property type="evidence" value="ECO:0007669"/>
    <property type="project" value="UniProtKB-SubCell"/>
</dbReference>
<dbReference type="EMBL" id="LFIW01002494">
    <property type="protein sequence ID" value="KZL69011.1"/>
    <property type="molecule type" value="Genomic_DNA"/>
</dbReference>
<comment type="function">
    <text evidence="5">RNA-binding nucleolar protein required for pre-rRNA processing. Involved in production of 18S rRNA and assembly of small ribosomal subunit.</text>
</comment>
<dbReference type="Proteomes" id="UP000076584">
    <property type="component" value="Unassembled WGS sequence"/>
</dbReference>
<evidence type="ECO:0000256" key="2">
    <source>
        <dbReference type="ARBA" id="ARBA00022490"/>
    </source>
</evidence>
<name>A0A166RB34_COLIC</name>
<feature type="domain" description="PUM-HD" evidence="10">
    <location>
        <begin position="638"/>
        <end position="980"/>
    </location>
</feature>
<evidence type="ECO:0000256" key="5">
    <source>
        <dbReference type="ARBA" id="ARBA00024893"/>
    </source>
</evidence>
<evidence type="ECO:0000256" key="8">
    <source>
        <dbReference type="PROSITE-ProRule" id="PRU00317"/>
    </source>
</evidence>
<dbReference type="InterPro" id="IPR011989">
    <property type="entry name" value="ARM-like"/>
</dbReference>
<gene>
    <name evidence="11" type="ORF">CI238_03049</name>
</gene>
<feature type="repeat" description="Pumilio" evidence="8">
    <location>
        <begin position="840"/>
        <end position="875"/>
    </location>
</feature>
<dbReference type="PROSITE" id="PS50303">
    <property type="entry name" value="PUM_HD"/>
    <property type="match status" value="1"/>
</dbReference>
<reference evidence="11 12" key="1">
    <citation type="submission" date="2015-06" db="EMBL/GenBank/DDBJ databases">
        <title>Survival trade-offs in plant roots during colonization by closely related pathogenic and mutualistic fungi.</title>
        <authorList>
            <person name="Hacquard S."/>
            <person name="Kracher B."/>
            <person name="Hiruma K."/>
            <person name="Weinman A."/>
            <person name="Muench P."/>
            <person name="Garrido Oter R."/>
            <person name="Ver Loren van Themaat E."/>
            <person name="Dallerey J.-F."/>
            <person name="Damm U."/>
            <person name="Henrissat B."/>
            <person name="Lespinet O."/>
            <person name="Thon M."/>
            <person name="Kemen E."/>
            <person name="McHardy A.C."/>
            <person name="Schulze-Lefert P."/>
            <person name="O'Connell R.J."/>
        </authorList>
    </citation>
    <scope>NUCLEOTIDE SEQUENCE [LARGE SCALE GENOMIC DNA]</scope>
    <source>
        <strain evidence="11 12">MAFF 238704</strain>
    </source>
</reference>
<organism evidence="11 12">
    <name type="scientific">Colletotrichum incanum</name>
    <name type="common">Soybean anthracnose fungus</name>
    <dbReference type="NCBI Taxonomy" id="1573173"/>
    <lineage>
        <taxon>Eukaryota</taxon>
        <taxon>Fungi</taxon>
        <taxon>Dikarya</taxon>
        <taxon>Ascomycota</taxon>
        <taxon>Pezizomycotina</taxon>
        <taxon>Sordariomycetes</taxon>
        <taxon>Hypocreomycetidae</taxon>
        <taxon>Glomerellales</taxon>
        <taxon>Glomerellaceae</taxon>
        <taxon>Colletotrichum</taxon>
        <taxon>Colletotrichum spaethianum species complex</taxon>
    </lineage>
</organism>
<dbReference type="SUPFAM" id="SSF48371">
    <property type="entry name" value="ARM repeat"/>
    <property type="match status" value="1"/>
</dbReference>
<dbReference type="GO" id="GO:0003730">
    <property type="term" value="F:mRNA 3'-UTR binding"/>
    <property type="evidence" value="ECO:0007669"/>
    <property type="project" value="TreeGrafter"/>
</dbReference>
<keyword evidence="4" id="KW-0694">RNA-binding</keyword>
<feature type="compositionally biased region" description="Low complexity" evidence="9">
    <location>
        <begin position="1007"/>
        <end position="1021"/>
    </location>
</feature>
<comment type="caution">
    <text evidence="11">The sequence shown here is derived from an EMBL/GenBank/DDBJ whole genome shotgun (WGS) entry which is preliminary data.</text>
</comment>
<feature type="repeat" description="Pumilio" evidence="8">
    <location>
        <begin position="876"/>
        <end position="911"/>
    </location>
</feature>
<dbReference type="FunFam" id="1.25.10.10:FF:000004">
    <property type="entry name" value="Pumilio homolog 1 isoform 2"/>
    <property type="match status" value="1"/>
</dbReference>
<feature type="compositionally biased region" description="Polar residues" evidence="9">
    <location>
        <begin position="440"/>
        <end position="449"/>
    </location>
</feature>
<feature type="region of interest" description="Disordered" evidence="9">
    <location>
        <begin position="213"/>
        <end position="248"/>
    </location>
</feature>
<evidence type="ECO:0000256" key="4">
    <source>
        <dbReference type="ARBA" id="ARBA00022884"/>
    </source>
</evidence>
<evidence type="ECO:0000256" key="3">
    <source>
        <dbReference type="ARBA" id="ARBA00022737"/>
    </source>
</evidence>
<feature type="compositionally biased region" description="Polar residues" evidence="9">
    <location>
        <begin position="297"/>
        <end position="318"/>
    </location>
</feature>
<feature type="region of interest" description="Disordered" evidence="9">
    <location>
        <begin position="982"/>
        <end position="1048"/>
    </location>
</feature>
<evidence type="ECO:0000256" key="1">
    <source>
        <dbReference type="ARBA" id="ARBA00004496"/>
    </source>
</evidence>
<dbReference type="CDD" id="cd07920">
    <property type="entry name" value="Pumilio"/>
    <property type="match status" value="1"/>
</dbReference>
<dbReference type="AlphaFoldDB" id="A0A166RB34"/>
<feature type="repeat" description="Pumilio" evidence="8">
    <location>
        <begin position="660"/>
        <end position="695"/>
    </location>
</feature>
<evidence type="ECO:0000313" key="12">
    <source>
        <dbReference type="Proteomes" id="UP000076584"/>
    </source>
</evidence>
<comment type="similarity">
    <text evidence="6">Belongs to the PUF3 family.</text>
</comment>
<sequence length="1048" mass="115651">LLLHCPLSAAIAWYTPKDGKRKKYLRYDTDIGNKRVSLSMLVVSSAPFLSHPSHYRSLLRHPSIVVPSRVASPSLVPRSTSKFKGQGPPSSKVKARAIEDSWRKFLSHYKRKKFTPTSYIIHERETKTSNPTTFSRHSTSCVSLPANRRTQPLSLSLCVCVRACVCDRRQAPPTRTIATAIPSHPKTPETLDPPRFAPTLDRTLAILSAAQRPPTTMTTTARPTGRYGSFPMANGQNEKPAPGVAPGFGSSNLYSQNIWNPTYGGTAKRDTRGPEDAFPGQPSGSSALRENSEAETWGQSPWNQDTQTRTASGSASPNRTRDSLHSTTSFFENNAVGQGRGLINGRPKSYLEEDKENTGFGPSYNSPFDAAYARQEKRGSKDNAYLSLGVVGAPSRDSSIPPSRQSDDSHHSPPAFRDTFGYGHTPSNSIASSRPAIPGHSSSFPTQTTNNRAFMANGRQMDDADLASQFKKSLTLDEAQSLAASAQNFQFNPVTQPWRADVAAGDAYADAMAQYLPHKRGSVAGASGQYRVVTSPKTFAPQPSDPWAQRQSSRDLRMVPDGDRRTPVPAFMQAQAPAFYPGPYYSPNFTGQYPPQMFDPYGRPSLPLPGYGLHMAPYSIPGVMPVRPAKDQDPGKGVRSLLLEEFRSSSKSNKRYELKDIYGHVVEFSGDQHGSRFIQQKLETANSDEKDQVFREIEPNAIQLMKDVFGNYVIQKFFEHGNQVQKKVLASQMKGKVVDLSMQMYACRVVQKALEHVLVEQQAELVKELEPEILKVVKDQNGNHVVQKIIELVPRQYIDFVMDSFRGQVSQLAAHMYACRVIQRMLEYGTEQDKETILAELHNSTQVLITDQYGNYVVQHIIEHGKPEDRSRIIQLVIAQLVTLSKHKFASNVVEKCIQYGSAEERKGIREQIISQSADGTSSLQLMMKDQYGNYVIQKLLNQLDGPEREAFVEEMRPQFNTLRKTSTSRQLAAIDRLIYATQTPPSKSGGSQADSTAPTPVLTMEPNSPQSSSPPSTSASAVGEVAEDDSKVGGPGGVSLKVEVDEA</sequence>
<dbReference type="Gene3D" id="1.25.10.10">
    <property type="entry name" value="Leucine-rich Repeat Variant"/>
    <property type="match status" value="1"/>
</dbReference>
<evidence type="ECO:0000256" key="9">
    <source>
        <dbReference type="SAM" id="MobiDB-lite"/>
    </source>
</evidence>
<keyword evidence="3" id="KW-0677">Repeat</keyword>
<dbReference type="SMART" id="SM00025">
    <property type="entry name" value="Pumilio"/>
    <property type="match status" value="8"/>
</dbReference>
<dbReference type="Pfam" id="PF00806">
    <property type="entry name" value="PUF"/>
    <property type="match status" value="8"/>
</dbReference>
<feature type="repeat" description="Pumilio" evidence="8">
    <location>
        <begin position="696"/>
        <end position="731"/>
    </location>
</feature>
<feature type="region of interest" description="Disordered" evidence="9">
    <location>
        <begin position="392"/>
        <end position="449"/>
    </location>
</feature>
<dbReference type="InterPro" id="IPR033133">
    <property type="entry name" value="PUM-HD"/>
</dbReference>
<dbReference type="STRING" id="1573173.A0A166RB34"/>